<accession>A0ABP9EHT9</accession>
<evidence type="ECO:0000313" key="9">
    <source>
        <dbReference type="Proteomes" id="UP001499988"/>
    </source>
</evidence>
<proteinExistence type="predicted"/>
<evidence type="ECO:0000256" key="1">
    <source>
        <dbReference type="ARBA" id="ARBA00004651"/>
    </source>
</evidence>
<feature type="transmembrane region" description="Helical" evidence="6">
    <location>
        <begin position="142"/>
        <end position="163"/>
    </location>
</feature>
<keyword evidence="2" id="KW-1003">Cell membrane</keyword>
<comment type="caution">
    <text evidence="8">The sequence shown here is derived from an EMBL/GenBank/DDBJ whole genome shotgun (WGS) entry which is preliminary data.</text>
</comment>
<comment type="subcellular location">
    <subcellularLocation>
        <location evidence="1">Cell membrane</location>
        <topology evidence="1">Multi-pass membrane protein</topology>
    </subcellularLocation>
</comment>
<evidence type="ECO:0000256" key="6">
    <source>
        <dbReference type="SAM" id="Phobius"/>
    </source>
</evidence>
<keyword evidence="5 6" id="KW-0472">Membrane</keyword>
<evidence type="ECO:0000256" key="5">
    <source>
        <dbReference type="ARBA" id="ARBA00023136"/>
    </source>
</evidence>
<dbReference type="InterPro" id="IPR018076">
    <property type="entry name" value="T2SS_GspF_dom"/>
</dbReference>
<protein>
    <submittedName>
        <fullName evidence="8">Type II secretion system F family protein</fullName>
    </submittedName>
</protein>
<sequence>MDYLFALIKEGLQDQTYYAYVIYVVAGLAGVTLAISIAYIISGLYSPFRQRLAKLNSAGGGVQASGDFDNSLEHSLNSTSGFSRYFLFGGDEIKRRLVHAGYHSDSALAVYNGTRILFAFIMLLIGLAVLQMNLDVEPKTEIYIMVVLCSLGFLLPSFVLDRLADERMRAMRIGFPDALDILVVCCEAGQGLMAGLQKVALELQVSHPKLSDELILVCQKVRAGFTIDVALKEFVSRTGLEEIKGLNSAITQSMKLGTGIAETLRVYAEEYRDKRMQAAEEQAAKLGVKMIFPMVLCIWPSFFIVAVGPAILKVLQAWNGTS</sequence>
<keyword evidence="4 6" id="KW-1133">Transmembrane helix</keyword>
<feature type="transmembrane region" description="Helical" evidence="6">
    <location>
        <begin position="291"/>
        <end position="312"/>
    </location>
</feature>
<dbReference type="PANTHER" id="PTHR35007:SF2">
    <property type="entry name" value="PILUS ASSEMBLE PROTEIN"/>
    <property type="match status" value="1"/>
</dbReference>
<name>A0ABP9EHT9_9GAMM</name>
<evidence type="ECO:0000313" key="8">
    <source>
        <dbReference type="EMBL" id="GAA4879534.1"/>
    </source>
</evidence>
<dbReference type="RefSeq" id="WP_345334371.1">
    <property type="nucleotide sequence ID" value="NZ_BAABJZ010000016.1"/>
</dbReference>
<evidence type="ECO:0000256" key="4">
    <source>
        <dbReference type="ARBA" id="ARBA00022989"/>
    </source>
</evidence>
<dbReference type="EMBL" id="BAABJZ010000016">
    <property type="protein sequence ID" value="GAA4879534.1"/>
    <property type="molecule type" value="Genomic_DNA"/>
</dbReference>
<feature type="domain" description="Type II secretion system protein GspF" evidence="7">
    <location>
        <begin position="179"/>
        <end position="307"/>
    </location>
</feature>
<dbReference type="Pfam" id="PF00482">
    <property type="entry name" value="T2SSF"/>
    <property type="match status" value="1"/>
</dbReference>
<dbReference type="Proteomes" id="UP001499988">
    <property type="component" value="Unassembled WGS sequence"/>
</dbReference>
<evidence type="ECO:0000256" key="3">
    <source>
        <dbReference type="ARBA" id="ARBA00022692"/>
    </source>
</evidence>
<feature type="transmembrane region" description="Helical" evidence="6">
    <location>
        <begin position="109"/>
        <end position="130"/>
    </location>
</feature>
<keyword evidence="9" id="KW-1185">Reference proteome</keyword>
<gene>
    <name evidence="8" type="ORF">GCM10023333_11870</name>
</gene>
<dbReference type="PANTHER" id="PTHR35007">
    <property type="entry name" value="INTEGRAL MEMBRANE PROTEIN-RELATED"/>
    <property type="match status" value="1"/>
</dbReference>
<organism evidence="8 9">
    <name type="scientific">Ferrimonas pelagia</name>
    <dbReference type="NCBI Taxonomy" id="1177826"/>
    <lineage>
        <taxon>Bacteria</taxon>
        <taxon>Pseudomonadati</taxon>
        <taxon>Pseudomonadota</taxon>
        <taxon>Gammaproteobacteria</taxon>
        <taxon>Alteromonadales</taxon>
        <taxon>Ferrimonadaceae</taxon>
        <taxon>Ferrimonas</taxon>
    </lineage>
</organism>
<evidence type="ECO:0000256" key="2">
    <source>
        <dbReference type="ARBA" id="ARBA00022475"/>
    </source>
</evidence>
<evidence type="ECO:0000259" key="7">
    <source>
        <dbReference type="Pfam" id="PF00482"/>
    </source>
</evidence>
<reference evidence="9" key="1">
    <citation type="journal article" date="2019" name="Int. J. Syst. Evol. Microbiol.">
        <title>The Global Catalogue of Microorganisms (GCM) 10K type strain sequencing project: providing services to taxonomists for standard genome sequencing and annotation.</title>
        <authorList>
            <consortium name="The Broad Institute Genomics Platform"/>
            <consortium name="The Broad Institute Genome Sequencing Center for Infectious Disease"/>
            <person name="Wu L."/>
            <person name="Ma J."/>
        </authorList>
    </citation>
    <scope>NUCLEOTIDE SEQUENCE [LARGE SCALE GENOMIC DNA]</scope>
    <source>
        <strain evidence="9">JCM 18401</strain>
    </source>
</reference>
<keyword evidence="3 6" id="KW-0812">Transmembrane</keyword>
<feature type="transmembrane region" description="Helical" evidence="6">
    <location>
        <begin position="20"/>
        <end position="45"/>
    </location>
</feature>